<dbReference type="STRING" id="546364.SAMN04489730_2361"/>
<evidence type="ECO:0000313" key="3">
    <source>
        <dbReference type="EMBL" id="SFW64551.1"/>
    </source>
</evidence>
<dbReference type="Pfam" id="PF00857">
    <property type="entry name" value="Isochorismatase"/>
    <property type="match status" value="1"/>
</dbReference>
<dbReference type="Proteomes" id="UP000182740">
    <property type="component" value="Unassembled WGS sequence"/>
</dbReference>
<dbReference type="AlphaFoldDB" id="A0A1K1QXC4"/>
<reference evidence="4" key="1">
    <citation type="submission" date="2016-11" db="EMBL/GenBank/DDBJ databases">
        <authorList>
            <person name="Varghese N."/>
            <person name="Submissions S."/>
        </authorList>
    </citation>
    <scope>NUCLEOTIDE SEQUENCE [LARGE SCALE GENOMIC DNA]</scope>
    <source>
        <strain evidence="4">DSM 44671</strain>
    </source>
</reference>
<protein>
    <submittedName>
        <fullName evidence="3">Nicotinamidase-related amidase</fullName>
    </submittedName>
</protein>
<dbReference type="InterPro" id="IPR036380">
    <property type="entry name" value="Isochorismatase-like_sf"/>
</dbReference>
<name>A0A1K1QXC4_9PSEU</name>
<keyword evidence="1" id="KW-0378">Hydrolase</keyword>
<feature type="domain" description="Isochorismatase-like" evidence="2">
    <location>
        <begin position="15"/>
        <end position="167"/>
    </location>
</feature>
<dbReference type="Gene3D" id="3.40.50.850">
    <property type="entry name" value="Isochorismatase-like"/>
    <property type="match status" value="1"/>
</dbReference>
<dbReference type="InterPro" id="IPR050272">
    <property type="entry name" value="Isochorismatase-like_hydrls"/>
</dbReference>
<dbReference type="SUPFAM" id="SSF52499">
    <property type="entry name" value="Isochorismatase-like hydrolases"/>
    <property type="match status" value="1"/>
</dbReference>
<dbReference type="GO" id="GO:0016787">
    <property type="term" value="F:hydrolase activity"/>
    <property type="evidence" value="ECO:0007669"/>
    <property type="project" value="UniProtKB-KW"/>
</dbReference>
<evidence type="ECO:0000313" key="4">
    <source>
        <dbReference type="Proteomes" id="UP000182740"/>
    </source>
</evidence>
<dbReference type="PANTHER" id="PTHR43540:SF7">
    <property type="entry name" value="ISOCHORISMATASE FAMILY PROTEIN YECD"/>
    <property type="match status" value="1"/>
</dbReference>
<gene>
    <name evidence="3" type="ORF">SAMN04489730_2361</name>
</gene>
<evidence type="ECO:0000256" key="1">
    <source>
        <dbReference type="ARBA" id="ARBA00022801"/>
    </source>
</evidence>
<dbReference type="CDD" id="cd00431">
    <property type="entry name" value="cysteine_hydrolases"/>
    <property type="match status" value="1"/>
</dbReference>
<accession>A0A1K1QXC4</accession>
<sequence length="173" mass="18376">MPKIGDMTEIDPATSALVLIDLQQRILALPTTPYRGEEVLANALRLRKAFRAAGAPVVVVQVSRPDNPPGSELAFDPEDDKVVTKYTIGGFAGTGLDEYLRGQGVRTVYFGGIATEFGVESTLRAAADHGYDTVAVSDAMTALSDLSHENAITKIFPRLGTVVTTEEVLAALA</sequence>
<proteinExistence type="predicted"/>
<keyword evidence="4" id="KW-1185">Reference proteome</keyword>
<dbReference type="PANTHER" id="PTHR43540">
    <property type="entry name" value="PEROXYUREIDOACRYLATE/UREIDOACRYLATE AMIDOHYDROLASE-RELATED"/>
    <property type="match status" value="1"/>
</dbReference>
<dbReference type="InterPro" id="IPR000868">
    <property type="entry name" value="Isochorismatase-like_dom"/>
</dbReference>
<organism evidence="3 4">
    <name type="scientific">Amycolatopsis australiensis</name>
    <dbReference type="NCBI Taxonomy" id="546364"/>
    <lineage>
        <taxon>Bacteria</taxon>
        <taxon>Bacillati</taxon>
        <taxon>Actinomycetota</taxon>
        <taxon>Actinomycetes</taxon>
        <taxon>Pseudonocardiales</taxon>
        <taxon>Pseudonocardiaceae</taxon>
        <taxon>Amycolatopsis</taxon>
    </lineage>
</organism>
<evidence type="ECO:0000259" key="2">
    <source>
        <dbReference type="Pfam" id="PF00857"/>
    </source>
</evidence>
<dbReference type="EMBL" id="FPJG01000006">
    <property type="protein sequence ID" value="SFW64551.1"/>
    <property type="molecule type" value="Genomic_DNA"/>
</dbReference>